<dbReference type="Proteomes" id="UP000254925">
    <property type="component" value="Unassembled WGS sequence"/>
</dbReference>
<dbReference type="RefSeq" id="WP_114770665.1">
    <property type="nucleotide sequence ID" value="NZ_QQBB01000005.1"/>
</dbReference>
<sequence>MTEEEIKLVAEVLAKIGGNWYPERAGSAPKAVSNRHREVARVIVGAVERLKEANRSAADDASAAEGSLEDQSLDGAGEDELHVGASVLYRPPNDKRTLACRIEELEDGRAYVVPELQEIGWVSTHSLLPLNKASRDNGPGASRPAAPAVSADGTGAQPQAAPQPLILPERSLEIVDLSAKVKHYYSSSGEWIAFRRSETDRYLFDRKGNWIGWFPWDDKDIVDIEGKYLGTVLYGERIYRKKEPAPDRREAGFVMDPGPAKYVGYPGFAAHLAPPYGFKDVDMAQILTRRRSWLTARDPASASGAPSAFQVWMAKIGLGGVARAIEGMIRTGK</sequence>
<dbReference type="EMBL" id="QQBB01000005">
    <property type="protein sequence ID" value="RDI58645.1"/>
    <property type="molecule type" value="Genomic_DNA"/>
</dbReference>
<organism evidence="2 3">
    <name type="scientific">Microvirga subterranea</name>
    <dbReference type="NCBI Taxonomy" id="186651"/>
    <lineage>
        <taxon>Bacteria</taxon>
        <taxon>Pseudomonadati</taxon>
        <taxon>Pseudomonadota</taxon>
        <taxon>Alphaproteobacteria</taxon>
        <taxon>Hyphomicrobiales</taxon>
        <taxon>Methylobacteriaceae</taxon>
        <taxon>Microvirga</taxon>
    </lineage>
</organism>
<name>A0A370HKH4_9HYPH</name>
<proteinExistence type="predicted"/>
<evidence type="ECO:0000313" key="3">
    <source>
        <dbReference type="Proteomes" id="UP000254925"/>
    </source>
</evidence>
<keyword evidence="3" id="KW-1185">Reference proteome</keyword>
<feature type="region of interest" description="Disordered" evidence="1">
    <location>
        <begin position="132"/>
        <end position="163"/>
    </location>
</feature>
<dbReference type="OrthoDB" id="1701818at2"/>
<reference evidence="2 3" key="1">
    <citation type="submission" date="2018-07" db="EMBL/GenBank/DDBJ databases">
        <title>Genomic Encyclopedia of Type Strains, Phase IV (KMG-IV): sequencing the most valuable type-strain genomes for metagenomic binning, comparative biology and taxonomic classification.</title>
        <authorList>
            <person name="Goeker M."/>
        </authorList>
    </citation>
    <scope>NUCLEOTIDE SEQUENCE [LARGE SCALE GENOMIC DNA]</scope>
    <source>
        <strain evidence="2 3">DSM 14364</strain>
    </source>
</reference>
<evidence type="ECO:0008006" key="4">
    <source>
        <dbReference type="Google" id="ProtNLM"/>
    </source>
</evidence>
<evidence type="ECO:0000256" key="1">
    <source>
        <dbReference type="SAM" id="MobiDB-lite"/>
    </source>
</evidence>
<evidence type="ECO:0000313" key="2">
    <source>
        <dbReference type="EMBL" id="RDI58645.1"/>
    </source>
</evidence>
<protein>
    <recommendedName>
        <fullName evidence="4">WG repeat protein</fullName>
    </recommendedName>
</protein>
<comment type="caution">
    <text evidence="2">The sequence shown here is derived from an EMBL/GenBank/DDBJ whole genome shotgun (WGS) entry which is preliminary data.</text>
</comment>
<gene>
    <name evidence="2" type="ORF">DES45_105168</name>
</gene>
<accession>A0A370HKH4</accession>
<dbReference type="AlphaFoldDB" id="A0A370HKH4"/>
<feature type="region of interest" description="Disordered" evidence="1">
    <location>
        <begin position="54"/>
        <end position="75"/>
    </location>
</feature>